<keyword evidence="5" id="KW-1185">Reference proteome</keyword>
<evidence type="ECO:0000256" key="2">
    <source>
        <dbReference type="SAM" id="SignalP"/>
    </source>
</evidence>
<dbReference type="SUPFAM" id="SSF56925">
    <property type="entry name" value="OMPA-like"/>
    <property type="match status" value="1"/>
</dbReference>
<dbReference type="RefSeq" id="WP_188448043.1">
    <property type="nucleotide sequence ID" value="NZ_BMFO01000002.1"/>
</dbReference>
<dbReference type="EMBL" id="BMFO01000002">
    <property type="protein sequence ID" value="GGF88417.1"/>
    <property type="molecule type" value="Genomic_DNA"/>
</dbReference>
<name>A0A917CGK5_9GAMM</name>
<dbReference type="InterPro" id="IPR011250">
    <property type="entry name" value="OMP/PagP_B-barrel"/>
</dbReference>
<reference evidence="4" key="2">
    <citation type="submission" date="2020-09" db="EMBL/GenBank/DDBJ databases">
        <authorList>
            <person name="Sun Q."/>
            <person name="Zhou Y."/>
        </authorList>
    </citation>
    <scope>NUCLEOTIDE SEQUENCE</scope>
    <source>
        <strain evidence="4">CGMCC 1.12726</strain>
    </source>
</reference>
<keyword evidence="1 2" id="KW-0732">Signal</keyword>
<dbReference type="Proteomes" id="UP000632858">
    <property type="component" value="Unassembled WGS sequence"/>
</dbReference>
<accession>A0A917CGK5</accession>
<organism evidence="4 5">
    <name type="scientific">Arenimonas maotaiensis</name>
    <dbReference type="NCBI Taxonomy" id="1446479"/>
    <lineage>
        <taxon>Bacteria</taxon>
        <taxon>Pseudomonadati</taxon>
        <taxon>Pseudomonadota</taxon>
        <taxon>Gammaproteobacteria</taxon>
        <taxon>Lysobacterales</taxon>
        <taxon>Lysobacteraceae</taxon>
        <taxon>Arenimonas</taxon>
    </lineage>
</organism>
<protein>
    <recommendedName>
        <fullName evidence="3">Outer membrane protein beta-barrel domain-containing protein</fullName>
    </recommendedName>
</protein>
<evidence type="ECO:0000259" key="3">
    <source>
        <dbReference type="Pfam" id="PF13505"/>
    </source>
</evidence>
<evidence type="ECO:0000313" key="4">
    <source>
        <dbReference type="EMBL" id="GGF88417.1"/>
    </source>
</evidence>
<feature type="domain" description="Outer membrane protein beta-barrel" evidence="3">
    <location>
        <begin position="6"/>
        <end position="187"/>
    </location>
</feature>
<sequence length="187" mass="19913">MKRTVLAIVLSAAALSAQASDINYNYVQGTYGEVDLDGADLDGFGIDGSIKFNDSFYGIAGYEKYDSNGVELSETTAGAGFIKSVNDKTDWVSELSFVRNKVDSGLGGFSDNGYRVATGLRGMVSDKFELNGKVNYTDVGDFGNGFGASVGAVYHVNDTFGITAGYDYADRDNSDLNGWNVGARISF</sequence>
<gene>
    <name evidence="4" type="ORF">GCM10010960_07870</name>
</gene>
<comment type="caution">
    <text evidence="4">The sequence shown here is derived from an EMBL/GenBank/DDBJ whole genome shotgun (WGS) entry which is preliminary data.</text>
</comment>
<dbReference type="InterPro" id="IPR027385">
    <property type="entry name" value="Beta-barrel_OMP"/>
</dbReference>
<proteinExistence type="predicted"/>
<dbReference type="Pfam" id="PF13505">
    <property type="entry name" value="OMP_b-brl"/>
    <property type="match status" value="1"/>
</dbReference>
<feature type="chain" id="PRO_5037162319" description="Outer membrane protein beta-barrel domain-containing protein" evidence="2">
    <location>
        <begin position="20"/>
        <end position="187"/>
    </location>
</feature>
<feature type="signal peptide" evidence="2">
    <location>
        <begin position="1"/>
        <end position="19"/>
    </location>
</feature>
<evidence type="ECO:0000313" key="5">
    <source>
        <dbReference type="Proteomes" id="UP000632858"/>
    </source>
</evidence>
<reference evidence="4" key="1">
    <citation type="journal article" date="2014" name="Int. J. Syst. Evol. Microbiol.">
        <title>Complete genome sequence of Corynebacterium casei LMG S-19264T (=DSM 44701T), isolated from a smear-ripened cheese.</title>
        <authorList>
            <consortium name="US DOE Joint Genome Institute (JGI-PGF)"/>
            <person name="Walter F."/>
            <person name="Albersmeier A."/>
            <person name="Kalinowski J."/>
            <person name="Ruckert C."/>
        </authorList>
    </citation>
    <scope>NUCLEOTIDE SEQUENCE</scope>
    <source>
        <strain evidence="4">CGMCC 1.12726</strain>
    </source>
</reference>
<evidence type="ECO:0000256" key="1">
    <source>
        <dbReference type="ARBA" id="ARBA00022729"/>
    </source>
</evidence>
<dbReference type="AlphaFoldDB" id="A0A917CGK5"/>